<keyword evidence="2" id="KW-0949">S-adenosyl-L-methionine</keyword>
<dbReference type="InterPro" id="IPR058240">
    <property type="entry name" value="rSAM_sf"/>
</dbReference>
<dbReference type="STRING" id="395493.BegalDRAFT_0312"/>
<dbReference type="RefSeq" id="WP_002682994.1">
    <property type="nucleotide sequence ID" value="NZ_JH600070.1"/>
</dbReference>
<sequence>MEKSYNKNIHLLYSPTLACNLGCQYCYLGGQTSIAPIKKDAERAVSTLEYALKKCSEENILPFHISLHGGEVTLLADNILEDLFNLIKQHYVTNFDEINALGHKKSNPHIKTNLYRFANQFDLMKKHKVSISASIDLPLFMHGKYRTTKGGKDWLNLTIDNIKLLSQYPYSKKISSTISSEHIEHIDQMIQDIWFIHQELNFDMTNFNFMFAFESALNSIDKQDKVLTPASKEEQLFLYQKLKEAFTGTELEEGFKRNWFDEFKPSYCTNAFNCGEKFYLLQSNGSVYSCVRGQGIEEFYYGNIFESSVQEILDNGARKISEIHQKYGMNADCSGCNNLLTCNTGCAVVKFQRSSAKSYTCELQKEIYKDNPYSYPASPEEEQKAYSKYYTREMHPYLIEKQAIEPSLVFPNDLNENKNFLLNLIEEDEVLQKLYSNKSFILELNDEVLNLESQILKTDNDFYTLSSEDKIIIHFPVDLMTVNCDETVKNTLYLQMLNHNFVIYGDEKRSKQQHLFTYQIYSSMLKKSTVLGDDYFMFDLKELIYLHKELYEQDVLNNLFFTTSFLRDYHYNKQRNNAFYHIQAVNLPFQNFEFFYLNERED</sequence>
<dbReference type="NCBIfam" id="TIGR04085">
    <property type="entry name" value="rSAM_more_4Fe4S"/>
    <property type="match status" value="1"/>
</dbReference>
<dbReference type="Gene3D" id="3.20.20.70">
    <property type="entry name" value="Aldolase class I"/>
    <property type="match status" value="1"/>
</dbReference>
<accession>I3CC89</accession>
<evidence type="ECO:0000313" key="7">
    <source>
        <dbReference type="EMBL" id="EIJ41232.1"/>
    </source>
</evidence>
<evidence type="ECO:0000256" key="4">
    <source>
        <dbReference type="ARBA" id="ARBA00023004"/>
    </source>
</evidence>
<keyword evidence="4" id="KW-0408">Iron</keyword>
<evidence type="ECO:0000256" key="3">
    <source>
        <dbReference type="ARBA" id="ARBA00022723"/>
    </source>
</evidence>
<feature type="domain" description="4Fe4S-binding SPASM" evidence="6">
    <location>
        <begin position="276"/>
        <end position="337"/>
    </location>
</feature>
<gene>
    <name evidence="7" type="ORF">BegalDRAFT_0312</name>
</gene>
<keyword evidence="5" id="KW-0411">Iron-sulfur</keyword>
<evidence type="ECO:0000313" key="8">
    <source>
        <dbReference type="Proteomes" id="UP000005744"/>
    </source>
</evidence>
<dbReference type="GO" id="GO:0016491">
    <property type="term" value="F:oxidoreductase activity"/>
    <property type="evidence" value="ECO:0007669"/>
    <property type="project" value="InterPro"/>
</dbReference>
<dbReference type="Proteomes" id="UP000005744">
    <property type="component" value="Unassembled WGS sequence"/>
</dbReference>
<dbReference type="SFLD" id="SFLDG01067">
    <property type="entry name" value="SPASM/twitch_domain_containing"/>
    <property type="match status" value="1"/>
</dbReference>
<evidence type="ECO:0000259" key="6">
    <source>
        <dbReference type="Pfam" id="PF13186"/>
    </source>
</evidence>
<name>I3CC89_9GAMM</name>
<evidence type="ECO:0000256" key="1">
    <source>
        <dbReference type="ARBA" id="ARBA00001966"/>
    </source>
</evidence>
<dbReference type="InterPro" id="IPR013785">
    <property type="entry name" value="Aldolase_TIM"/>
</dbReference>
<keyword evidence="8" id="KW-1185">Reference proteome</keyword>
<dbReference type="PANTHER" id="PTHR43273">
    <property type="entry name" value="ANAEROBIC SULFATASE-MATURATING ENZYME HOMOLOG ASLB-RELATED"/>
    <property type="match status" value="1"/>
</dbReference>
<dbReference type="Pfam" id="PF13186">
    <property type="entry name" value="SPASM"/>
    <property type="match status" value="1"/>
</dbReference>
<keyword evidence="3" id="KW-0479">Metal-binding</keyword>
<dbReference type="GO" id="GO:0051536">
    <property type="term" value="F:iron-sulfur cluster binding"/>
    <property type="evidence" value="ECO:0007669"/>
    <property type="project" value="UniProtKB-KW"/>
</dbReference>
<dbReference type="InterPro" id="IPR023867">
    <property type="entry name" value="Sulphatase_maturase_rSAM"/>
</dbReference>
<dbReference type="EMBL" id="JH600070">
    <property type="protein sequence ID" value="EIJ41232.1"/>
    <property type="molecule type" value="Genomic_DNA"/>
</dbReference>
<dbReference type="AlphaFoldDB" id="I3CC89"/>
<dbReference type="SFLD" id="SFLDS00029">
    <property type="entry name" value="Radical_SAM"/>
    <property type="match status" value="1"/>
</dbReference>
<reference evidence="7 8" key="1">
    <citation type="submission" date="2011-11" db="EMBL/GenBank/DDBJ databases">
        <title>Improved High-Quality Draft sequence of Beggiatoa alba B18lD.</title>
        <authorList>
            <consortium name="US DOE Joint Genome Institute"/>
            <person name="Lucas S."/>
            <person name="Han J."/>
            <person name="Lapidus A."/>
            <person name="Cheng J.-F."/>
            <person name="Goodwin L."/>
            <person name="Pitluck S."/>
            <person name="Peters L."/>
            <person name="Mikhailova N."/>
            <person name="Held B."/>
            <person name="Detter J.C."/>
            <person name="Han C."/>
            <person name="Tapia R."/>
            <person name="Land M."/>
            <person name="Hauser L."/>
            <person name="Kyrpides N."/>
            <person name="Ivanova N."/>
            <person name="Pagani I."/>
            <person name="Samuel K."/>
            <person name="Teske A."/>
            <person name="Mueller J."/>
            <person name="Woyke T."/>
        </authorList>
    </citation>
    <scope>NUCLEOTIDE SEQUENCE [LARGE SCALE GENOMIC DNA]</scope>
    <source>
        <strain evidence="7 8">B18LD</strain>
    </source>
</reference>
<organism evidence="7 8">
    <name type="scientific">Beggiatoa alba B18LD</name>
    <dbReference type="NCBI Taxonomy" id="395493"/>
    <lineage>
        <taxon>Bacteria</taxon>
        <taxon>Pseudomonadati</taxon>
        <taxon>Pseudomonadota</taxon>
        <taxon>Gammaproteobacteria</taxon>
        <taxon>Thiotrichales</taxon>
        <taxon>Thiotrichaceae</taxon>
        <taxon>Beggiatoa</taxon>
    </lineage>
</organism>
<dbReference type="HOGENOM" id="CLU_031366_0_0_6"/>
<proteinExistence type="predicted"/>
<dbReference type="InterPro" id="IPR023885">
    <property type="entry name" value="4Fe4S-binding_SPASM_dom"/>
</dbReference>
<dbReference type="PANTHER" id="PTHR43273:SF8">
    <property type="entry name" value="RADICAL SAM DOMAIN PROTEIN"/>
    <property type="match status" value="1"/>
</dbReference>
<protein>
    <submittedName>
        <fullName evidence="7">Radical SAM additional 4Fe4S-binding domain protein</fullName>
    </submittedName>
</protein>
<dbReference type="eggNOG" id="COG0641">
    <property type="taxonomic scope" value="Bacteria"/>
</dbReference>
<evidence type="ECO:0000256" key="2">
    <source>
        <dbReference type="ARBA" id="ARBA00022691"/>
    </source>
</evidence>
<comment type="cofactor">
    <cofactor evidence="1">
        <name>[4Fe-4S] cluster</name>
        <dbReference type="ChEBI" id="CHEBI:49883"/>
    </cofactor>
</comment>
<evidence type="ECO:0000256" key="5">
    <source>
        <dbReference type="ARBA" id="ARBA00023014"/>
    </source>
</evidence>
<dbReference type="InterPro" id="IPR007197">
    <property type="entry name" value="rSAM"/>
</dbReference>
<dbReference type="GO" id="GO:0046872">
    <property type="term" value="F:metal ion binding"/>
    <property type="evidence" value="ECO:0007669"/>
    <property type="project" value="UniProtKB-KW"/>
</dbReference>
<dbReference type="SUPFAM" id="SSF102114">
    <property type="entry name" value="Radical SAM enzymes"/>
    <property type="match status" value="1"/>
</dbReference>